<dbReference type="Proteomes" id="UP000321798">
    <property type="component" value="Unassembled WGS sequence"/>
</dbReference>
<keyword evidence="1" id="KW-1133">Transmembrane helix</keyword>
<proteinExistence type="predicted"/>
<gene>
    <name evidence="2" type="ORF">CSO01_15090</name>
</gene>
<evidence type="ECO:0000313" key="2">
    <source>
        <dbReference type="EMBL" id="GEP68794.1"/>
    </source>
</evidence>
<name>A0A512PC63_9CELL</name>
<evidence type="ECO:0000256" key="1">
    <source>
        <dbReference type="SAM" id="Phobius"/>
    </source>
</evidence>
<keyword evidence="1" id="KW-0812">Transmembrane</keyword>
<feature type="transmembrane region" description="Helical" evidence="1">
    <location>
        <begin position="22"/>
        <end position="46"/>
    </location>
</feature>
<protein>
    <submittedName>
        <fullName evidence="2">Uncharacterized protein</fullName>
    </submittedName>
</protein>
<evidence type="ECO:0000313" key="3">
    <source>
        <dbReference type="Proteomes" id="UP000321798"/>
    </source>
</evidence>
<sequence length="299" mass="32634">MSDTRGPGSVPGARPRSTGEKVLLGVVAVLLTALLVPCVLMAHAGISVGVAAVRGVPLDEPELADPWAIATTAVLCATLVLAGVLSARRDRRRRRQVERWAAERGWRTDVARTVLVGRWEAPPFGRGGGVATDAVERDDERGRIRSFTYNGLRRRHVVMVERAMRGPGLVLTPERGAQRLARRLGGQDVTVEWEDFNARWRIQAGRARFAHAVLHPQVMERLSRPDTDGLSVLVEGADVAVHVPGRTDLGRIESLAQVALDLAELLPAFVVDDHPPLPAGLTRREVQALDSERWSEEAL</sequence>
<dbReference type="EMBL" id="BKAL01000004">
    <property type="protein sequence ID" value="GEP68794.1"/>
    <property type="molecule type" value="Genomic_DNA"/>
</dbReference>
<keyword evidence="3" id="KW-1185">Reference proteome</keyword>
<dbReference type="OrthoDB" id="3429251at2"/>
<dbReference type="AlphaFoldDB" id="A0A512PC63"/>
<reference evidence="2 3" key="1">
    <citation type="submission" date="2019-07" db="EMBL/GenBank/DDBJ databases">
        <title>Whole genome shotgun sequence of Cellulomonas soli NBRC 109434.</title>
        <authorList>
            <person name="Hosoyama A."/>
            <person name="Uohara A."/>
            <person name="Ohji S."/>
            <person name="Ichikawa N."/>
        </authorList>
    </citation>
    <scope>NUCLEOTIDE SEQUENCE [LARGE SCALE GENOMIC DNA]</scope>
    <source>
        <strain evidence="2 3">NBRC 109434</strain>
    </source>
</reference>
<organism evidence="2 3">
    <name type="scientific">Cellulomonas soli</name>
    <dbReference type="NCBI Taxonomy" id="931535"/>
    <lineage>
        <taxon>Bacteria</taxon>
        <taxon>Bacillati</taxon>
        <taxon>Actinomycetota</taxon>
        <taxon>Actinomycetes</taxon>
        <taxon>Micrococcales</taxon>
        <taxon>Cellulomonadaceae</taxon>
        <taxon>Cellulomonas</taxon>
    </lineage>
</organism>
<feature type="transmembrane region" description="Helical" evidence="1">
    <location>
        <begin position="66"/>
        <end position="85"/>
    </location>
</feature>
<dbReference type="RefSeq" id="WP_146952565.1">
    <property type="nucleotide sequence ID" value="NZ_BAABBJ010000003.1"/>
</dbReference>
<accession>A0A512PC63</accession>
<comment type="caution">
    <text evidence="2">The sequence shown here is derived from an EMBL/GenBank/DDBJ whole genome shotgun (WGS) entry which is preliminary data.</text>
</comment>
<keyword evidence="1" id="KW-0472">Membrane</keyword>